<sequence>MTPVAERNRYRMRFTLEGRHLHVRVVGHKDDLETTIACWKEIAAEVRRTGAVTLLVEDDMDGPPVPPEVLPDFLQALDGQGLDHVRIAYVEAIPERLPKVELAEILARERGFTVRVFANRMDAAVWLRHGER</sequence>
<evidence type="ECO:0000313" key="1">
    <source>
        <dbReference type="EMBL" id="MBZ4039273.1"/>
    </source>
</evidence>
<dbReference type="Proteomes" id="UP001430954">
    <property type="component" value="Unassembled WGS sequence"/>
</dbReference>
<organism evidence="1 2">
    <name type="scientific">Novilysobacter selenitireducens</name>
    <dbReference type="NCBI Taxonomy" id="2872639"/>
    <lineage>
        <taxon>Bacteria</taxon>
        <taxon>Pseudomonadati</taxon>
        <taxon>Pseudomonadota</taxon>
        <taxon>Gammaproteobacteria</taxon>
        <taxon>Lysobacterales</taxon>
        <taxon>Lysobacteraceae</taxon>
        <taxon>Novilysobacter</taxon>
    </lineage>
</organism>
<comment type="caution">
    <text evidence="1">The sequence shown here is derived from an EMBL/GenBank/DDBJ whole genome shotgun (WGS) entry which is preliminary data.</text>
</comment>
<proteinExistence type="predicted"/>
<name>A0ABS7T5Y2_9GAMM</name>
<keyword evidence="2" id="KW-1185">Reference proteome</keyword>
<evidence type="ECO:0000313" key="2">
    <source>
        <dbReference type="Proteomes" id="UP001430954"/>
    </source>
</evidence>
<gene>
    <name evidence="1" type="ORF">K6753_06975</name>
</gene>
<accession>A0ABS7T5Y2</accession>
<reference evidence="1 2" key="1">
    <citation type="submission" date="2021-09" db="EMBL/GenBank/DDBJ databases">
        <title>Lysobacter sp. 13A isolated from the river sediment.</title>
        <authorList>
            <person name="Liu H."/>
            <person name="Li S."/>
            <person name="Mao S."/>
        </authorList>
    </citation>
    <scope>NUCLEOTIDE SEQUENCE [LARGE SCALE GENOMIC DNA]</scope>
    <source>
        <strain evidence="1 2">13A</strain>
    </source>
</reference>
<dbReference type="EMBL" id="JAINZW010000002">
    <property type="protein sequence ID" value="MBZ4039273.1"/>
    <property type="molecule type" value="Genomic_DNA"/>
</dbReference>
<protein>
    <submittedName>
        <fullName evidence="1">DUF2067 domain-containing protein</fullName>
    </submittedName>
</protein>
<dbReference type="RefSeq" id="WP_223675635.1">
    <property type="nucleotide sequence ID" value="NZ_JAINZW010000002.1"/>
</dbReference>